<evidence type="ECO:0000256" key="2">
    <source>
        <dbReference type="ARBA" id="ARBA00004987"/>
    </source>
</evidence>
<dbReference type="GO" id="GO:0008422">
    <property type="term" value="F:beta-glucosidase activity"/>
    <property type="evidence" value="ECO:0007669"/>
    <property type="project" value="UniProtKB-EC"/>
</dbReference>
<sequence length="817" mass="89382">MDNAALLSELTLEEKTSDGINGVRPAAHDSEMTTACFPNTICLASTWDAELLTRLGQRLVTEAHMKGSQFVLGPTINIHRDPRAGRNFECFSEDPLLSGQLAGAIVNGVQAGGVGSVAKHLVCNDSEFMRHHYNVDLSLNARAFREIYLAAWQHLLRSSDPVGLMTAYNMVNGQACSENKGLLDIVRNDWGYKGIFMSDWFGTYSTEAPIKAGLDLEMPFPVQRGPKLIAAVESGAISMEEIDARVLKMLEVRDRTRPSHRYQKEYSEVTPETVQVARDLAAGGIVLLKNDNNVLPVQASVNPKIAVIGEFGQMPVVTGGGSASCNPQYLLSPVEAIRKAIDGDETTVRYASGVRTRRIIPVAEKQYLQAENGQPGVDVCYYNDDEPSTPVCKEYIDKATVWMFGRYKEGLKVPGSHLVMTTKLKAPSTGRHTLAVRATGAFTLQIDDEEVLTGVQPDVTPEQTLFNHIRLESRVDVPLVGDQVYNIKLTMKSRDRLIQGEPTPYAATLCFEEYYDEAVAIQEAAGLAKASDTAIIFAGRDGQYESEGFDMESITLPENQTRLIKAVAAAAKKTVVILHSGNPIDVSPFIDDVDAVVAAHFYGQEGPDALADILTGKVNPSGRLATTWPKDLESTPSHGNFPSMKNEHGKYTIKYEEGLQLGYRHPDASWVRWPFGHGLSYTEFAYSDLKASVVEKDGKASSAHSLVCSVRVANTGAVAGREVVQVYVTPTTPTTDSSTTSSTSVWRPKRELKGFKKVLLQPGESKTVTLDMDLKAACSYWSEDESAWCLEPGVYGIVVGPCRAEFEVKEGAKWTHL</sequence>
<dbReference type="InterPro" id="IPR013783">
    <property type="entry name" value="Ig-like_fold"/>
</dbReference>
<keyword evidence="8" id="KW-0326">Glycosidase</keyword>
<dbReference type="InterPro" id="IPR002772">
    <property type="entry name" value="Glyco_hydro_3_C"/>
</dbReference>
<dbReference type="Gene3D" id="2.60.120.260">
    <property type="entry name" value="Galactose-binding domain-like"/>
    <property type="match status" value="1"/>
</dbReference>
<evidence type="ECO:0000313" key="12">
    <source>
        <dbReference type="EMBL" id="KAK0383013.1"/>
    </source>
</evidence>
<evidence type="ECO:0000256" key="4">
    <source>
        <dbReference type="ARBA" id="ARBA00012744"/>
    </source>
</evidence>
<dbReference type="Gene3D" id="3.40.50.1700">
    <property type="entry name" value="Glycoside hydrolase family 3 C-terminal domain"/>
    <property type="match status" value="1"/>
</dbReference>
<dbReference type="SUPFAM" id="SSF52279">
    <property type="entry name" value="Beta-D-glucan exohydrolase, C-terminal domain"/>
    <property type="match status" value="1"/>
</dbReference>
<dbReference type="InterPro" id="IPR001764">
    <property type="entry name" value="Glyco_hydro_3_N"/>
</dbReference>
<evidence type="ECO:0000256" key="7">
    <source>
        <dbReference type="ARBA" id="ARBA00023277"/>
    </source>
</evidence>
<dbReference type="AlphaFoldDB" id="A0AA39L3Q2"/>
<dbReference type="InterPro" id="IPR011658">
    <property type="entry name" value="PA14_dom"/>
</dbReference>
<evidence type="ECO:0000256" key="5">
    <source>
        <dbReference type="ARBA" id="ARBA00022801"/>
    </source>
</evidence>
<keyword evidence="7" id="KW-0119">Carbohydrate metabolism</keyword>
<protein>
    <recommendedName>
        <fullName evidence="4">beta-glucosidase</fullName>
        <ecNumber evidence="4">3.2.1.21</ecNumber>
    </recommendedName>
</protein>
<evidence type="ECO:0000256" key="10">
    <source>
        <dbReference type="SAM" id="MobiDB-lite"/>
    </source>
</evidence>
<dbReference type="Pfam" id="PF14310">
    <property type="entry name" value="Fn3-like"/>
    <property type="match status" value="1"/>
</dbReference>
<evidence type="ECO:0000313" key="13">
    <source>
        <dbReference type="Proteomes" id="UP001175261"/>
    </source>
</evidence>
<comment type="caution">
    <text evidence="12">The sequence shown here is derived from an EMBL/GenBank/DDBJ whole genome shotgun (WGS) entry which is preliminary data.</text>
</comment>
<evidence type="ECO:0000256" key="8">
    <source>
        <dbReference type="ARBA" id="ARBA00023295"/>
    </source>
</evidence>
<dbReference type="GO" id="GO:0009251">
    <property type="term" value="P:glucan catabolic process"/>
    <property type="evidence" value="ECO:0007669"/>
    <property type="project" value="TreeGrafter"/>
</dbReference>
<name>A0AA39L3Q2_SARSR</name>
<dbReference type="Gene3D" id="2.60.40.10">
    <property type="entry name" value="Immunoglobulins"/>
    <property type="match status" value="1"/>
</dbReference>
<gene>
    <name evidence="12" type="ORF">NLU13_8929</name>
</gene>
<organism evidence="12 13">
    <name type="scientific">Sarocladium strictum</name>
    <name type="common">Black bundle disease fungus</name>
    <name type="synonym">Acremonium strictum</name>
    <dbReference type="NCBI Taxonomy" id="5046"/>
    <lineage>
        <taxon>Eukaryota</taxon>
        <taxon>Fungi</taxon>
        <taxon>Dikarya</taxon>
        <taxon>Ascomycota</taxon>
        <taxon>Pezizomycotina</taxon>
        <taxon>Sordariomycetes</taxon>
        <taxon>Hypocreomycetidae</taxon>
        <taxon>Hypocreales</taxon>
        <taxon>Sarocladiaceae</taxon>
        <taxon>Sarocladium</taxon>
    </lineage>
</organism>
<reference evidence="12" key="1">
    <citation type="submission" date="2022-10" db="EMBL/GenBank/DDBJ databases">
        <title>Determination and structural analysis of whole genome sequence of Sarocladium strictum F4-1.</title>
        <authorList>
            <person name="Hu L."/>
            <person name="Jiang Y."/>
        </authorList>
    </citation>
    <scope>NUCLEOTIDE SEQUENCE</scope>
    <source>
        <strain evidence="12">F4-1</strain>
    </source>
</reference>
<dbReference type="EMBL" id="JAPDFR010000009">
    <property type="protein sequence ID" value="KAK0383013.1"/>
    <property type="molecule type" value="Genomic_DNA"/>
</dbReference>
<feature type="region of interest" description="Disordered" evidence="10">
    <location>
        <begin position="626"/>
        <end position="645"/>
    </location>
</feature>
<evidence type="ECO:0000256" key="1">
    <source>
        <dbReference type="ARBA" id="ARBA00000448"/>
    </source>
</evidence>
<dbReference type="InterPro" id="IPR050288">
    <property type="entry name" value="Cellulose_deg_GH3"/>
</dbReference>
<dbReference type="InterPro" id="IPR036962">
    <property type="entry name" value="Glyco_hydro_3_N_sf"/>
</dbReference>
<dbReference type="InterPro" id="IPR017853">
    <property type="entry name" value="GH"/>
</dbReference>
<comment type="pathway">
    <text evidence="2">Glycan metabolism; cellulose degradation.</text>
</comment>
<dbReference type="PANTHER" id="PTHR42715">
    <property type="entry name" value="BETA-GLUCOSIDASE"/>
    <property type="match status" value="1"/>
</dbReference>
<evidence type="ECO:0000256" key="3">
    <source>
        <dbReference type="ARBA" id="ARBA00005336"/>
    </source>
</evidence>
<proteinExistence type="inferred from homology"/>
<dbReference type="PRINTS" id="PR00133">
    <property type="entry name" value="GLHYDRLASE3"/>
</dbReference>
<keyword evidence="9" id="KW-0624">Polysaccharide degradation</keyword>
<keyword evidence="13" id="KW-1185">Reference proteome</keyword>
<dbReference type="SUPFAM" id="SSF51445">
    <property type="entry name" value="(Trans)glycosidases"/>
    <property type="match status" value="1"/>
</dbReference>
<dbReference type="PROSITE" id="PS51820">
    <property type="entry name" value="PA14"/>
    <property type="match status" value="1"/>
</dbReference>
<dbReference type="Proteomes" id="UP001175261">
    <property type="component" value="Unassembled WGS sequence"/>
</dbReference>
<evidence type="ECO:0000256" key="9">
    <source>
        <dbReference type="ARBA" id="ARBA00023326"/>
    </source>
</evidence>
<keyword evidence="6" id="KW-0325">Glycoprotein</keyword>
<dbReference type="SMART" id="SM00758">
    <property type="entry name" value="PA14"/>
    <property type="match status" value="1"/>
</dbReference>
<dbReference type="PANTHER" id="PTHR42715:SF3">
    <property type="entry name" value="BETA-GLUCOSIDASE B-RELATED"/>
    <property type="match status" value="1"/>
</dbReference>
<dbReference type="SMART" id="SM01217">
    <property type="entry name" value="Fn3_like"/>
    <property type="match status" value="1"/>
</dbReference>
<dbReference type="Pfam" id="PF07691">
    <property type="entry name" value="PA14"/>
    <property type="match status" value="1"/>
</dbReference>
<keyword evidence="5" id="KW-0378">Hydrolase</keyword>
<accession>A0AA39L3Q2</accession>
<dbReference type="InterPro" id="IPR036881">
    <property type="entry name" value="Glyco_hydro_3_C_sf"/>
</dbReference>
<dbReference type="Pfam" id="PF01915">
    <property type="entry name" value="Glyco_hydro_3_C"/>
    <property type="match status" value="1"/>
</dbReference>
<dbReference type="InterPro" id="IPR026891">
    <property type="entry name" value="Fn3-like"/>
</dbReference>
<dbReference type="Gene3D" id="3.20.20.300">
    <property type="entry name" value="Glycoside hydrolase, family 3, N-terminal domain"/>
    <property type="match status" value="1"/>
</dbReference>
<evidence type="ECO:0000259" key="11">
    <source>
        <dbReference type="PROSITE" id="PS51820"/>
    </source>
</evidence>
<evidence type="ECO:0000256" key="6">
    <source>
        <dbReference type="ARBA" id="ARBA00023180"/>
    </source>
</evidence>
<comment type="similarity">
    <text evidence="3">Belongs to the glycosyl hydrolase 3 family.</text>
</comment>
<dbReference type="Pfam" id="PF00933">
    <property type="entry name" value="Glyco_hydro_3"/>
    <property type="match status" value="1"/>
</dbReference>
<feature type="domain" description="PA14" evidence="11">
    <location>
        <begin position="372"/>
        <end position="525"/>
    </location>
</feature>
<comment type="catalytic activity">
    <reaction evidence="1">
        <text>Hydrolysis of terminal, non-reducing beta-D-glucosyl residues with release of beta-D-glucose.</text>
        <dbReference type="EC" id="3.2.1.21"/>
    </reaction>
</comment>
<dbReference type="EC" id="3.2.1.21" evidence="4"/>
<dbReference type="InterPro" id="IPR037524">
    <property type="entry name" value="PA14/GLEYA"/>
</dbReference>